<evidence type="ECO:0000313" key="2">
    <source>
        <dbReference type="Proteomes" id="UP000607653"/>
    </source>
</evidence>
<keyword evidence="2" id="KW-1185">Reference proteome</keyword>
<name>A0A822ZB70_NELNU</name>
<gene>
    <name evidence="1" type="ORF">HUJ06_000397</name>
</gene>
<sequence>MVEKFSTETDYLCDKISKSETKNCSYLVEDELPPASLGVLNNSSIAISVLLRYVRLG</sequence>
<protein>
    <submittedName>
        <fullName evidence="1">Uncharacterized protein</fullName>
    </submittedName>
</protein>
<reference evidence="1 2" key="1">
    <citation type="journal article" date="2020" name="Mol. Biol. Evol.">
        <title>Distinct Expression and Methylation Patterns for Genes with Different Fates following a Single Whole-Genome Duplication in Flowering Plants.</title>
        <authorList>
            <person name="Shi T."/>
            <person name="Rahmani R.S."/>
            <person name="Gugger P.F."/>
            <person name="Wang M."/>
            <person name="Li H."/>
            <person name="Zhang Y."/>
            <person name="Li Z."/>
            <person name="Wang Q."/>
            <person name="Van de Peer Y."/>
            <person name="Marchal K."/>
            <person name="Chen J."/>
        </authorList>
    </citation>
    <scope>NUCLEOTIDE SEQUENCE [LARGE SCALE GENOMIC DNA]</scope>
    <source>
        <tissue evidence="1">Leaf</tissue>
    </source>
</reference>
<organism evidence="1 2">
    <name type="scientific">Nelumbo nucifera</name>
    <name type="common">Sacred lotus</name>
    <dbReference type="NCBI Taxonomy" id="4432"/>
    <lineage>
        <taxon>Eukaryota</taxon>
        <taxon>Viridiplantae</taxon>
        <taxon>Streptophyta</taxon>
        <taxon>Embryophyta</taxon>
        <taxon>Tracheophyta</taxon>
        <taxon>Spermatophyta</taxon>
        <taxon>Magnoliopsida</taxon>
        <taxon>Proteales</taxon>
        <taxon>Nelumbonaceae</taxon>
        <taxon>Nelumbo</taxon>
    </lineage>
</organism>
<dbReference type="Proteomes" id="UP000607653">
    <property type="component" value="Unassembled WGS sequence"/>
</dbReference>
<dbReference type="EMBL" id="DUZY01000006">
    <property type="protein sequence ID" value="DAD42167.1"/>
    <property type="molecule type" value="Genomic_DNA"/>
</dbReference>
<comment type="caution">
    <text evidence="1">The sequence shown here is derived from an EMBL/GenBank/DDBJ whole genome shotgun (WGS) entry which is preliminary data.</text>
</comment>
<evidence type="ECO:0000313" key="1">
    <source>
        <dbReference type="EMBL" id="DAD42167.1"/>
    </source>
</evidence>
<accession>A0A822ZB70</accession>
<proteinExistence type="predicted"/>
<dbReference type="AlphaFoldDB" id="A0A822ZB70"/>